<evidence type="ECO:0000256" key="7">
    <source>
        <dbReference type="HAMAP-Rule" id="MF_00017"/>
    </source>
</evidence>
<dbReference type="PROSITE" id="PS50880">
    <property type="entry name" value="TOPRIM"/>
    <property type="match status" value="1"/>
</dbReference>
<dbReference type="Proteomes" id="UP000298133">
    <property type="component" value="Unassembled WGS sequence"/>
</dbReference>
<dbReference type="InterPro" id="IPR006171">
    <property type="entry name" value="TOPRIM_dom"/>
</dbReference>
<comment type="caution">
    <text evidence="9">The sequence shown here is derived from an EMBL/GenBank/DDBJ whole genome shotgun (WGS) entry which is preliminary data.</text>
</comment>
<evidence type="ECO:0000256" key="3">
    <source>
        <dbReference type="ARBA" id="ARBA00022771"/>
    </source>
</evidence>
<dbReference type="GO" id="GO:0006310">
    <property type="term" value="P:DNA recombination"/>
    <property type="evidence" value="ECO:0007669"/>
    <property type="project" value="UniProtKB-UniRule"/>
</dbReference>
<evidence type="ECO:0000256" key="2">
    <source>
        <dbReference type="ARBA" id="ARBA00022763"/>
    </source>
</evidence>
<dbReference type="Gene3D" id="6.10.250.240">
    <property type="match status" value="1"/>
</dbReference>
<keyword evidence="2 7" id="KW-0227">DNA damage</keyword>
<dbReference type="NCBIfam" id="TIGR00615">
    <property type="entry name" value="recR"/>
    <property type="match status" value="1"/>
</dbReference>
<dbReference type="InterPro" id="IPR015967">
    <property type="entry name" value="Rcmb_RecR_Znf"/>
</dbReference>
<proteinExistence type="inferred from homology"/>
<dbReference type="Gene3D" id="3.40.1360.10">
    <property type="match status" value="1"/>
</dbReference>
<dbReference type="InterPro" id="IPR034137">
    <property type="entry name" value="TOPRIM_RecR"/>
</dbReference>
<dbReference type="PROSITE" id="PS01300">
    <property type="entry name" value="RECR"/>
    <property type="match status" value="1"/>
</dbReference>
<dbReference type="InterPro" id="IPR000093">
    <property type="entry name" value="DNA_Rcmb_RecR"/>
</dbReference>
<evidence type="ECO:0000256" key="6">
    <source>
        <dbReference type="ARBA" id="ARBA00023204"/>
    </source>
</evidence>
<accession>A0A4Y8UMQ5</accession>
<keyword evidence="5 7" id="KW-0233">DNA recombination</keyword>
<keyword evidence="1 7" id="KW-0479">Metal-binding</keyword>
<organism evidence="9 10">
    <name type="scientific">Gammaproteobacteria bacterium LSUCC0057</name>
    <dbReference type="NCBI Taxonomy" id="2559237"/>
    <lineage>
        <taxon>Bacteria</taxon>
        <taxon>Pseudomonadati</taxon>
        <taxon>Pseudomonadota</taxon>
        <taxon>Gammaproteobacteria</taxon>
        <taxon>Cellvibrionales</taxon>
        <taxon>Porticoccaceae</taxon>
        <taxon>SAR92 clade</taxon>
    </lineage>
</organism>
<keyword evidence="3 7" id="KW-0863">Zinc-finger</keyword>
<comment type="similarity">
    <text evidence="7">Belongs to the RecR family.</text>
</comment>
<evidence type="ECO:0000256" key="4">
    <source>
        <dbReference type="ARBA" id="ARBA00022833"/>
    </source>
</evidence>
<name>A0A4Y8UMQ5_9GAMM</name>
<dbReference type="AlphaFoldDB" id="A0A4Y8UMQ5"/>
<protein>
    <recommendedName>
        <fullName evidence="7">Recombination protein RecR</fullName>
    </recommendedName>
</protein>
<feature type="zinc finger region" description="C4-type" evidence="7">
    <location>
        <begin position="56"/>
        <end position="71"/>
    </location>
</feature>
<dbReference type="PANTHER" id="PTHR30446:SF0">
    <property type="entry name" value="RECOMBINATION PROTEIN RECR"/>
    <property type="match status" value="1"/>
</dbReference>
<evidence type="ECO:0000256" key="5">
    <source>
        <dbReference type="ARBA" id="ARBA00023172"/>
    </source>
</evidence>
<gene>
    <name evidence="7 9" type="primary">recR</name>
    <name evidence="9" type="ORF">E3W66_03900</name>
</gene>
<sequence>MYGPSIDRLITALRVMPGIGAKSAQRIALQLLERNRDGAAELAASLIDAVDKVGNCSSCRTLCEGERCTICSDSRRSAQQLCIVETPADLFAIEQAGGYSGHYFVLMGHLSPIDGIGPEEIGLPILEAKLASGEVDELILATNLTVEGETTAHYISSRARAAGVAVSRIAHGVPLGGELEYIDSNTLSLAMQSRKVI</sequence>
<dbReference type="CDD" id="cd01025">
    <property type="entry name" value="TOPRIM_recR"/>
    <property type="match status" value="1"/>
</dbReference>
<feature type="domain" description="Toprim" evidence="8">
    <location>
        <begin position="79"/>
        <end position="174"/>
    </location>
</feature>
<dbReference type="InterPro" id="IPR023627">
    <property type="entry name" value="Rcmb_RecR"/>
</dbReference>
<dbReference type="GO" id="GO:0003677">
    <property type="term" value="F:DNA binding"/>
    <property type="evidence" value="ECO:0007669"/>
    <property type="project" value="UniProtKB-UniRule"/>
</dbReference>
<dbReference type="Pfam" id="PF13662">
    <property type="entry name" value="Toprim_4"/>
    <property type="match status" value="1"/>
</dbReference>
<dbReference type="HAMAP" id="MF_00017">
    <property type="entry name" value="RecR"/>
    <property type="match status" value="1"/>
</dbReference>
<keyword evidence="4 7" id="KW-0862">Zinc</keyword>
<dbReference type="SMART" id="SM00493">
    <property type="entry name" value="TOPRIM"/>
    <property type="match status" value="1"/>
</dbReference>
<evidence type="ECO:0000256" key="1">
    <source>
        <dbReference type="ARBA" id="ARBA00022723"/>
    </source>
</evidence>
<keyword evidence="10" id="KW-1185">Reference proteome</keyword>
<dbReference type="Pfam" id="PF21176">
    <property type="entry name" value="RecR_HhH"/>
    <property type="match status" value="1"/>
</dbReference>
<dbReference type="OrthoDB" id="9802672at2"/>
<dbReference type="GO" id="GO:0006281">
    <property type="term" value="P:DNA repair"/>
    <property type="evidence" value="ECO:0007669"/>
    <property type="project" value="UniProtKB-UniRule"/>
</dbReference>
<comment type="function">
    <text evidence="7">May play a role in DNA repair. It seems to be involved in an RecBC-independent recombinational process of DNA repair. It may act with RecF and RecO.</text>
</comment>
<dbReference type="PANTHER" id="PTHR30446">
    <property type="entry name" value="RECOMBINATION PROTEIN RECR"/>
    <property type="match status" value="1"/>
</dbReference>
<keyword evidence="6 7" id="KW-0234">DNA repair</keyword>
<dbReference type="GO" id="GO:0008270">
    <property type="term" value="F:zinc ion binding"/>
    <property type="evidence" value="ECO:0007669"/>
    <property type="project" value="UniProtKB-KW"/>
</dbReference>
<dbReference type="Gene3D" id="1.10.8.420">
    <property type="entry name" value="RecR Domain 1"/>
    <property type="match status" value="1"/>
</dbReference>
<dbReference type="SUPFAM" id="SSF111304">
    <property type="entry name" value="Recombination protein RecR"/>
    <property type="match status" value="1"/>
</dbReference>
<evidence type="ECO:0000259" key="8">
    <source>
        <dbReference type="PROSITE" id="PS50880"/>
    </source>
</evidence>
<reference evidence="9 10" key="1">
    <citation type="submission" date="2019-03" db="EMBL/GenBank/DDBJ databases">
        <title>Draft genome of Gammaproteobacteria bacterium LSUCC0057, a member of the SAR92 clade.</title>
        <authorList>
            <person name="Lanclos V.C."/>
            <person name="Doiron C."/>
            <person name="Henson M.W."/>
            <person name="Thrash J.C."/>
        </authorList>
    </citation>
    <scope>NUCLEOTIDE SEQUENCE [LARGE SCALE GENOMIC DNA]</scope>
    <source>
        <strain evidence="9 10">LSUCC0057</strain>
    </source>
</reference>
<evidence type="ECO:0000313" key="10">
    <source>
        <dbReference type="Proteomes" id="UP000298133"/>
    </source>
</evidence>
<dbReference type="Pfam" id="PF21175">
    <property type="entry name" value="RecR_C"/>
    <property type="match status" value="1"/>
</dbReference>
<dbReference type="EMBL" id="SPIA01000001">
    <property type="protein sequence ID" value="TFH69087.1"/>
    <property type="molecule type" value="Genomic_DNA"/>
</dbReference>
<evidence type="ECO:0000313" key="9">
    <source>
        <dbReference type="EMBL" id="TFH69087.1"/>
    </source>
</evidence>